<organism evidence="2 3">
    <name type="scientific">Phragmitibacter flavus</name>
    <dbReference type="NCBI Taxonomy" id="2576071"/>
    <lineage>
        <taxon>Bacteria</taxon>
        <taxon>Pseudomonadati</taxon>
        <taxon>Verrucomicrobiota</taxon>
        <taxon>Verrucomicrobiia</taxon>
        <taxon>Verrucomicrobiales</taxon>
        <taxon>Verrucomicrobiaceae</taxon>
        <taxon>Phragmitibacter</taxon>
    </lineage>
</organism>
<dbReference type="SUPFAM" id="SSF52317">
    <property type="entry name" value="Class I glutamine amidotransferase-like"/>
    <property type="match status" value="1"/>
</dbReference>
<protein>
    <submittedName>
        <fullName evidence="2">ThuA domain-containing protein</fullName>
    </submittedName>
</protein>
<dbReference type="Gene3D" id="3.40.50.880">
    <property type="match status" value="1"/>
</dbReference>
<dbReference type="Proteomes" id="UP000306196">
    <property type="component" value="Unassembled WGS sequence"/>
</dbReference>
<feature type="signal peptide" evidence="1">
    <location>
        <begin position="1"/>
        <end position="20"/>
    </location>
</feature>
<dbReference type="RefSeq" id="WP_138088041.1">
    <property type="nucleotide sequence ID" value="NZ_VAUV01000017.1"/>
</dbReference>
<dbReference type="OrthoDB" id="189183at2"/>
<keyword evidence="1" id="KW-0732">Signal</keyword>
<sequence>MKKLLLSTLLLVGFSSFAHAQITFEGKDGPGKGKHVVLLAGDEEYRSEEALPMLAKLLAEHHGFTTTVLFSVNESGEVDPNKGSSLTAPENLDNADLVIMSLRFRHWPDEAMKHFDDYLKAGKPIIALRTSTHAFNITDKTSAFHYYTWNTKAEPWPGGFGKHVLGETWVAHHGAHKKEATRGIIPDTAKTNPLLNGVSDIFGTTDVYTAAPPADATILVLGQVLAGMNPTDAPVEGQKNDPLQPIAWTREFKNDAGTTNQIFTTTMGAATDLTNEGLRRLIVNAVLSFTGIEVPSKANVDVPDTYQPTMYGFDSFIKGRKPADYAK</sequence>
<accession>A0A5R8K9E1</accession>
<reference evidence="2 3" key="1">
    <citation type="submission" date="2019-05" db="EMBL/GenBank/DDBJ databases">
        <title>Verrucobacter flavum gen. nov., sp. nov. a new member of the family Verrucomicrobiaceae.</title>
        <authorList>
            <person name="Szuroczki S."/>
            <person name="Abbaszade G."/>
            <person name="Szabo A."/>
            <person name="Felfoldi T."/>
            <person name="Schumann P."/>
            <person name="Boka K."/>
            <person name="Keki Z."/>
            <person name="Toumi M."/>
            <person name="Toth E."/>
        </authorList>
    </citation>
    <scope>NUCLEOTIDE SEQUENCE [LARGE SCALE GENOMIC DNA]</scope>
    <source>
        <strain evidence="2 3">MG-N-17</strain>
    </source>
</reference>
<keyword evidence="3" id="KW-1185">Reference proteome</keyword>
<feature type="chain" id="PRO_5024270989" evidence="1">
    <location>
        <begin position="21"/>
        <end position="327"/>
    </location>
</feature>
<dbReference type="AlphaFoldDB" id="A0A5R8K9E1"/>
<dbReference type="EMBL" id="VAUV01000017">
    <property type="protein sequence ID" value="TLD68911.1"/>
    <property type="molecule type" value="Genomic_DNA"/>
</dbReference>
<dbReference type="InterPro" id="IPR029062">
    <property type="entry name" value="Class_I_gatase-like"/>
</dbReference>
<name>A0A5R8K9E1_9BACT</name>
<evidence type="ECO:0000313" key="3">
    <source>
        <dbReference type="Proteomes" id="UP000306196"/>
    </source>
</evidence>
<comment type="caution">
    <text evidence="2">The sequence shown here is derived from an EMBL/GenBank/DDBJ whole genome shotgun (WGS) entry which is preliminary data.</text>
</comment>
<evidence type="ECO:0000313" key="2">
    <source>
        <dbReference type="EMBL" id="TLD68911.1"/>
    </source>
</evidence>
<gene>
    <name evidence="2" type="ORF">FEM03_19810</name>
</gene>
<proteinExistence type="predicted"/>
<evidence type="ECO:0000256" key="1">
    <source>
        <dbReference type="SAM" id="SignalP"/>
    </source>
</evidence>